<reference evidence="2" key="1">
    <citation type="journal article" date="2021" name="Proc. Natl. Acad. Sci. U.S.A.">
        <title>A Catalog of Tens of Thousands of Viruses from Human Metagenomes Reveals Hidden Associations with Chronic Diseases.</title>
        <authorList>
            <person name="Tisza M.J."/>
            <person name="Buck C.B."/>
        </authorList>
    </citation>
    <scope>NUCLEOTIDE SEQUENCE</scope>
    <source>
        <strain evidence="2">CthAo37</strain>
    </source>
</reference>
<proteinExistence type="predicted"/>
<evidence type="ECO:0000313" key="2">
    <source>
        <dbReference type="EMBL" id="DAF46010.1"/>
    </source>
</evidence>
<feature type="region of interest" description="Disordered" evidence="1">
    <location>
        <begin position="140"/>
        <end position="159"/>
    </location>
</feature>
<organism evidence="2">
    <name type="scientific">Myoviridae sp. cthAo37</name>
    <dbReference type="NCBI Taxonomy" id="2827701"/>
    <lineage>
        <taxon>Viruses</taxon>
        <taxon>Duplodnaviria</taxon>
        <taxon>Heunggongvirae</taxon>
        <taxon>Uroviricota</taxon>
        <taxon>Caudoviricetes</taxon>
    </lineage>
</organism>
<evidence type="ECO:0000256" key="1">
    <source>
        <dbReference type="SAM" id="MobiDB-lite"/>
    </source>
</evidence>
<name>A0A8S5S5N3_9CAUD</name>
<sequence length="159" mass="17693">MNGYNPYYGYQPYSPPVPDQLAQLRYNQGMQQGMQQGFQGFGQQSNDERIWVQGKNAAEAYLVAANGFVRLWDSNGQVFYEKRADASGRPCMETYEYKRLGAELPKTGAESKSSVNDYSKEIDSLKVRLAALEKRLNDGGRANANVSESNANDSAVSEI</sequence>
<feature type="compositionally biased region" description="Polar residues" evidence="1">
    <location>
        <begin position="144"/>
        <end position="159"/>
    </location>
</feature>
<accession>A0A8S5S5N3</accession>
<protein>
    <submittedName>
        <fullName evidence="2">Uncharacterized protein</fullName>
    </submittedName>
</protein>
<dbReference type="EMBL" id="BK032529">
    <property type="protein sequence ID" value="DAF46010.1"/>
    <property type="molecule type" value="Genomic_DNA"/>
</dbReference>